<name>A0A1E3VSD3_9HYPH</name>
<dbReference type="AlphaFoldDB" id="A0A1E3VSD3"/>
<feature type="region of interest" description="Disordered" evidence="1">
    <location>
        <begin position="1"/>
        <end position="21"/>
    </location>
</feature>
<comment type="caution">
    <text evidence="2">The sequence shown here is derived from an EMBL/GenBank/DDBJ whole genome shotgun (WGS) entry which is preliminary data.</text>
</comment>
<proteinExistence type="predicted"/>
<evidence type="ECO:0000256" key="1">
    <source>
        <dbReference type="SAM" id="MobiDB-lite"/>
    </source>
</evidence>
<keyword evidence="3" id="KW-1185">Reference proteome</keyword>
<dbReference type="RefSeq" id="WP_069442360.1">
    <property type="nucleotide sequence ID" value="NZ_LPWF01000029.1"/>
</dbReference>
<accession>A0A1E3VSD3</accession>
<dbReference type="EMBL" id="LPWF01000029">
    <property type="protein sequence ID" value="ODR96429.1"/>
    <property type="molecule type" value="Genomic_DNA"/>
</dbReference>
<dbReference type="Proteomes" id="UP000094472">
    <property type="component" value="Unassembled WGS sequence"/>
</dbReference>
<dbReference type="OrthoDB" id="9941884at2"/>
<sequence>MAGSNAQPPESADQLGGASAPKRQEAAEYIASLLEGLRLVAHRAQLPFLGYLIGVALEEAKDEKSERD</sequence>
<organism evidence="2 3">
    <name type="scientific">Methyloceanibacter superfactus</name>
    <dbReference type="NCBI Taxonomy" id="1774969"/>
    <lineage>
        <taxon>Bacteria</taxon>
        <taxon>Pseudomonadati</taxon>
        <taxon>Pseudomonadota</taxon>
        <taxon>Alphaproteobacteria</taxon>
        <taxon>Hyphomicrobiales</taxon>
        <taxon>Hyphomicrobiaceae</taxon>
        <taxon>Methyloceanibacter</taxon>
    </lineage>
</organism>
<reference evidence="2 3" key="1">
    <citation type="journal article" date="2016" name="Environ. Microbiol.">
        <title>New Methyloceanibacter diversity from North Sea sediments includes methanotroph containing solely the soluble methane monooxygenase.</title>
        <authorList>
            <person name="Vekeman B."/>
            <person name="Kerckhof F.M."/>
            <person name="Cremers G."/>
            <person name="de Vos P."/>
            <person name="Vandamme P."/>
            <person name="Boon N."/>
            <person name="Op den Camp H.J."/>
            <person name="Heylen K."/>
        </authorList>
    </citation>
    <scope>NUCLEOTIDE SEQUENCE [LARGE SCALE GENOMIC DNA]</scope>
    <source>
        <strain evidence="2 3">R-67175</strain>
    </source>
</reference>
<protein>
    <submittedName>
        <fullName evidence="2">Uncharacterized protein</fullName>
    </submittedName>
</protein>
<evidence type="ECO:0000313" key="3">
    <source>
        <dbReference type="Proteomes" id="UP000094472"/>
    </source>
</evidence>
<gene>
    <name evidence="2" type="ORF">AUC69_14845</name>
</gene>
<evidence type="ECO:0000313" key="2">
    <source>
        <dbReference type="EMBL" id="ODR96429.1"/>
    </source>
</evidence>